<name>A0A933GLP5_UNCTE</name>
<protein>
    <submittedName>
        <fullName evidence="1">Glutaconate CoA-transferase</fullName>
    </submittedName>
</protein>
<dbReference type="Pfam" id="PF01144">
    <property type="entry name" value="CoA_trans"/>
    <property type="match status" value="1"/>
</dbReference>
<proteinExistence type="predicted"/>
<evidence type="ECO:0000313" key="1">
    <source>
        <dbReference type="EMBL" id="MBI4596193.1"/>
    </source>
</evidence>
<dbReference type="EMBL" id="JACQWF010000330">
    <property type="protein sequence ID" value="MBI4596193.1"/>
    <property type="molecule type" value="Genomic_DNA"/>
</dbReference>
<gene>
    <name evidence="1" type="ORF">HY730_07455</name>
</gene>
<dbReference type="Gene3D" id="3.40.1080.10">
    <property type="entry name" value="Glutaconate Coenzyme A-transferase"/>
    <property type="match status" value="1"/>
</dbReference>
<dbReference type="SUPFAM" id="SSF100950">
    <property type="entry name" value="NagB/RpiA/CoA transferase-like"/>
    <property type="match status" value="1"/>
</dbReference>
<comment type="caution">
    <text evidence="1">The sequence shown here is derived from an EMBL/GenBank/DDBJ whole genome shotgun (WGS) entry which is preliminary data.</text>
</comment>
<dbReference type="SMART" id="SM00882">
    <property type="entry name" value="CoA_trans"/>
    <property type="match status" value="1"/>
</dbReference>
<dbReference type="InterPro" id="IPR037171">
    <property type="entry name" value="NagB/RpiA_transferase-like"/>
</dbReference>
<evidence type="ECO:0000313" key="2">
    <source>
        <dbReference type="Proteomes" id="UP000772181"/>
    </source>
</evidence>
<dbReference type="InterPro" id="IPR004165">
    <property type="entry name" value="CoA_trans_fam_I"/>
</dbReference>
<dbReference type="GO" id="GO:0008410">
    <property type="term" value="F:CoA-transferase activity"/>
    <property type="evidence" value="ECO:0007669"/>
    <property type="project" value="InterPro"/>
</dbReference>
<organism evidence="1 2">
    <name type="scientific">Tectimicrobiota bacterium</name>
    <dbReference type="NCBI Taxonomy" id="2528274"/>
    <lineage>
        <taxon>Bacteria</taxon>
        <taxon>Pseudomonadati</taxon>
        <taxon>Nitrospinota/Tectimicrobiota group</taxon>
        <taxon>Candidatus Tectimicrobiota</taxon>
    </lineage>
</organism>
<dbReference type="Gene3D" id="3.30.30.40">
    <property type="match status" value="1"/>
</dbReference>
<dbReference type="Proteomes" id="UP000772181">
    <property type="component" value="Unassembled WGS sequence"/>
</dbReference>
<dbReference type="AlphaFoldDB" id="A0A933GLP5"/>
<dbReference type="PANTHER" id="PTHR43293">
    <property type="entry name" value="ACETATE COA-TRANSFERASE YDIF"/>
    <property type="match status" value="1"/>
</dbReference>
<sequence>MLRRFDDLLATTFAVPQNEGSDKVMPLTEAIRRHVKPGMSLHITETTGAAVCQLLREFHGTTPGFTLMMIGVGGYSMFLVHAGLVKKIITSLCVGGGRTPSFNPIIQKVFRDSSVEIENWSLLSIPQRFMAGALGVPFMPTRSILGSSMAQENKDSFKVIDDPFGSGRQASLVKALNPDISLAHACAADPYGNAILPQSGGTGHGPWGLFASTKGVILTVEKLVSTDFIREHSHLVRLPGHLVSSVSVVPFGAHPGALIRRGIRGFETYGEDDDFVDRQAEALEKPE</sequence>
<dbReference type="PANTHER" id="PTHR43293:SF3">
    <property type="entry name" value="CHOLESTEROL RING-CLEAVING HYDROLASE IPDB SUBUNIT"/>
    <property type="match status" value="1"/>
</dbReference>
<feature type="non-terminal residue" evidence="1">
    <location>
        <position position="287"/>
    </location>
</feature>
<accession>A0A933GLP5</accession>
<reference evidence="1" key="1">
    <citation type="submission" date="2020-07" db="EMBL/GenBank/DDBJ databases">
        <title>Huge and variable diversity of episymbiotic CPR bacteria and DPANN archaea in groundwater ecosystems.</title>
        <authorList>
            <person name="He C.Y."/>
            <person name="Keren R."/>
            <person name="Whittaker M."/>
            <person name="Farag I.F."/>
            <person name="Doudna J."/>
            <person name="Cate J.H.D."/>
            <person name="Banfield J.F."/>
        </authorList>
    </citation>
    <scope>NUCLEOTIDE SEQUENCE</scope>
    <source>
        <strain evidence="1">NC_groundwater_1482_Ag_S-0.65um_47_24</strain>
    </source>
</reference>